<evidence type="ECO:0000256" key="4">
    <source>
        <dbReference type="ARBA" id="ARBA00023136"/>
    </source>
</evidence>
<evidence type="ECO:0000256" key="5">
    <source>
        <dbReference type="SAM" id="Phobius"/>
    </source>
</evidence>
<dbReference type="Pfam" id="PF13675">
    <property type="entry name" value="PilJ"/>
    <property type="match status" value="2"/>
</dbReference>
<proteinExistence type="predicted"/>
<evidence type="ECO:0000256" key="3">
    <source>
        <dbReference type="ARBA" id="ARBA00022989"/>
    </source>
</evidence>
<sequence length="303" mass="33084">MEFARQDRPGILGGRVLTGAAAFLLLFMVGGRSDESGPPSIRLTVAGPLSPAHAEAPTPATTRVETTSAVNVAGRQRMLSQRMAKAYLMLGQGVAADDARTILRESITEFESNLARLKAFQQPTPSVRSALAKLEGVWTKCKPLLAAAPSKANAVEFYDANEALQEAAHSATLAYEHVTGAPFDHLIGMAGRQHMLLQRMAKFYFYRTWGLYDASAELELHLSRARFTAELNQIENSPLASARMKAGVAQIRREWEPYQRALFANRDPAKMRGDASRVAELSERVSSTTAELVVQLMALRAPS</sequence>
<protein>
    <recommendedName>
        <fullName evidence="6">NarX-like N-terminal domain-containing protein</fullName>
    </recommendedName>
</protein>
<dbReference type="GO" id="GO:0016020">
    <property type="term" value="C:membrane"/>
    <property type="evidence" value="ECO:0007669"/>
    <property type="project" value="UniProtKB-SubCell"/>
</dbReference>
<reference evidence="7 8" key="1">
    <citation type="journal article" date="2006" name="J. Bacteriol.">
        <title>The genome sequence of the obligately chemolithoautotrophic, facultatively anaerobic bacterium Thiobacillus denitrificans.</title>
        <authorList>
            <person name="Beller H.R."/>
            <person name="Chain P.S."/>
            <person name="Letain T.E."/>
            <person name="Chakicherla A."/>
            <person name="Larimer F.W."/>
            <person name="Richardson P.M."/>
            <person name="Coleman M.A."/>
            <person name="Wood A.P."/>
            <person name="Kelly D.P."/>
        </authorList>
    </citation>
    <scope>NUCLEOTIDE SEQUENCE [LARGE SCALE GENOMIC DNA]</scope>
    <source>
        <strain evidence="7 8">ATCC 25259</strain>
    </source>
</reference>
<dbReference type="Proteomes" id="UP000008291">
    <property type="component" value="Chromosome"/>
</dbReference>
<dbReference type="KEGG" id="tbd:Tbd_2732"/>
<keyword evidence="8" id="KW-1185">Reference proteome</keyword>
<dbReference type="HOGENOM" id="CLU_076817_0_0_4"/>
<accession>Q3SFC7</accession>
<evidence type="ECO:0000256" key="2">
    <source>
        <dbReference type="ARBA" id="ARBA00022692"/>
    </source>
</evidence>
<dbReference type="Gene3D" id="1.20.120.960">
    <property type="entry name" value="Histidine kinase NarX, sensor domain"/>
    <property type="match status" value="1"/>
</dbReference>
<dbReference type="InterPro" id="IPR029095">
    <property type="entry name" value="NarX-like_N"/>
</dbReference>
<evidence type="ECO:0000256" key="1">
    <source>
        <dbReference type="ARBA" id="ARBA00004141"/>
    </source>
</evidence>
<feature type="transmembrane region" description="Helical" evidence="5">
    <location>
        <begin position="12"/>
        <end position="31"/>
    </location>
</feature>
<name>Q3SFC7_THIDA</name>
<evidence type="ECO:0000259" key="6">
    <source>
        <dbReference type="Pfam" id="PF13675"/>
    </source>
</evidence>
<feature type="domain" description="NarX-like N-terminal" evidence="6">
    <location>
        <begin position="67"/>
        <end position="153"/>
    </location>
</feature>
<dbReference type="RefSeq" id="WP_011313244.1">
    <property type="nucleotide sequence ID" value="NC_007404.1"/>
</dbReference>
<dbReference type="AlphaFoldDB" id="Q3SFC7"/>
<keyword evidence="2 5" id="KW-0812">Transmembrane</keyword>
<dbReference type="EMBL" id="CP000116">
    <property type="protein sequence ID" value="AAZ98685.1"/>
    <property type="molecule type" value="Genomic_DNA"/>
</dbReference>
<comment type="subcellular location">
    <subcellularLocation>
        <location evidence="1">Membrane</location>
        <topology evidence="1">Multi-pass membrane protein</topology>
    </subcellularLocation>
</comment>
<organism evidence="7 8">
    <name type="scientific">Thiobacillus denitrificans (strain ATCC 25259 / T1)</name>
    <dbReference type="NCBI Taxonomy" id="292415"/>
    <lineage>
        <taxon>Bacteria</taxon>
        <taxon>Pseudomonadati</taxon>
        <taxon>Pseudomonadota</taxon>
        <taxon>Betaproteobacteria</taxon>
        <taxon>Nitrosomonadales</taxon>
        <taxon>Thiobacillaceae</taxon>
        <taxon>Thiobacillus</taxon>
    </lineage>
</organism>
<dbReference type="InterPro" id="IPR042295">
    <property type="entry name" value="NarX-like_N_sf"/>
</dbReference>
<dbReference type="STRING" id="292415.Tbd_2732"/>
<dbReference type="eggNOG" id="COG3850">
    <property type="taxonomic scope" value="Bacteria"/>
</dbReference>
<keyword evidence="4 5" id="KW-0472">Membrane</keyword>
<evidence type="ECO:0000313" key="7">
    <source>
        <dbReference type="EMBL" id="AAZ98685.1"/>
    </source>
</evidence>
<evidence type="ECO:0000313" key="8">
    <source>
        <dbReference type="Proteomes" id="UP000008291"/>
    </source>
</evidence>
<keyword evidence="3 5" id="KW-1133">Transmembrane helix</keyword>
<feature type="domain" description="NarX-like N-terminal" evidence="6">
    <location>
        <begin position="186"/>
        <end position="270"/>
    </location>
</feature>
<gene>
    <name evidence="7" type="ordered locus">Tbd_2732</name>
</gene>